<proteinExistence type="inferred from homology"/>
<comment type="similarity">
    <text evidence="1">Belongs to the DegT/DnrJ/EryC1 family.</text>
</comment>
<comment type="caution">
    <text evidence="2">The sequence shown here is derived from an EMBL/GenBank/DDBJ whole genome shotgun (WGS) entry which is preliminary data.</text>
</comment>
<dbReference type="AlphaFoldDB" id="A0A1G2FWC5"/>
<reference evidence="2 3" key="1">
    <citation type="journal article" date="2016" name="Nat. Commun.">
        <title>Thousands of microbial genomes shed light on interconnected biogeochemical processes in an aquifer system.</title>
        <authorList>
            <person name="Anantharaman K."/>
            <person name="Brown C.T."/>
            <person name="Hug L.A."/>
            <person name="Sharon I."/>
            <person name="Castelle C.J."/>
            <person name="Probst A.J."/>
            <person name="Thomas B.C."/>
            <person name="Singh A."/>
            <person name="Wilkins M.J."/>
            <person name="Karaoz U."/>
            <person name="Brodie E.L."/>
            <person name="Williams K.H."/>
            <person name="Hubbard S.S."/>
            <person name="Banfield J.F."/>
        </authorList>
    </citation>
    <scope>NUCLEOTIDE SEQUENCE [LARGE SCALE GENOMIC DNA]</scope>
</reference>
<name>A0A1G2FWC5_9BACT</name>
<evidence type="ECO:0000313" key="3">
    <source>
        <dbReference type="Proteomes" id="UP000176700"/>
    </source>
</evidence>
<dbReference type="Proteomes" id="UP000176700">
    <property type="component" value="Unassembled WGS sequence"/>
</dbReference>
<protein>
    <recommendedName>
        <fullName evidence="4">DegT/DnrJ/EryC1/StrS aminotransferase</fullName>
    </recommendedName>
</protein>
<evidence type="ECO:0000256" key="1">
    <source>
        <dbReference type="RuleBase" id="RU004508"/>
    </source>
</evidence>
<dbReference type="Pfam" id="PF01041">
    <property type="entry name" value="DegT_DnrJ_EryC1"/>
    <property type="match status" value="1"/>
</dbReference>
<dbReference type="InterPro" id="IPR015424">
    <property type="entry name" value="PyrdxlP-dep_Trfase"/>
</dbReference>
<dbReference type="GO" id="GO:0000271">
    <property type="term" value="P:polysaccharide biosynthetic process"/>
    <property type="evidence" value="ECO:0007669"/>
    <property type="project" value="TreeGrafter"/>
</dbReference>
<dbReference type="Gene3D" id="3.90.1150.10">
    <property type="entry name" value="Aspartate Aminotransferase, domain 1"/>
    <property type="match status" value="1"/>
</dbReference>
<dbReference type="EMBL" id="MHNI01000023">
    <property type="protein sequence ID" value="OGZ41918.1"/>
    <property type="molecule type" value="Genomic_DNA"/>
</dbReference>
<dbReference type="InterPro" id="IPR015421">
    <property type="entry name" value="PyrdxlP-dep_Trfase_major"/>
</dbReference>
<dbReference type="GO" id="GO:0008483">
    <property type="term" value="F:transaminase activity"/>
    <property type="evidence" value="ECO:0007669"/>
    <property type="project" value="TreeGrafter"/>
</dbReference>
<dbReference type="InterPro" id="IPR015422">
    <property type="entry name" value="PyrdxlP-dep_Trfase_small"/>
</dbReference>
<keyword evidence="1" id="KW-0663">Pyridoxal phosphate</keyword>
<dbReference type="InterPro" id="IPR000653">
    <property type="entry name" value="DegT/StrS_aminotransferase"/>
</dbReference>
<dbReference type="PANTHER" id="PTHR30244">
    <property type="entry name" value="TRANSAMINASE"/>
    <property type="match status" value="1"/>
</dbReference>
<sequence>MIKLIKSTFYKEAETKGRLVRFIQSARQLSFGEECKKFERGFARYQGRKHCVFVNSGSSANLTLIQALLNLGMIKRGDRVGFSAITWSTNIMPLLQLGLKVAPIDIELDTLNISSRTLEKCLGKYSIKMLFLTNALGFCGDVDEIQRICREKNILLFEDNCESLGTVYQGKKLGNFGIASTYSFYVGHHMSTIEGGVVCTDNKELAQMLKLVRAHGWDRNLDAPEQGLLKKKFRITSDFYDRFTFYDVGYNLRPTEIQGFIGNYQLRYINEITRKRNKNFLTLAASLYAQQDKYYPIHFDHVDFVSNFAFPLICRSKAIRDALIKKCKGKIEIRPIVGGDMTKQPFFRKYVGSSAYLPTGSNASLVHAQGLYFGNNPELTREEIKTLLEVFK</sequence>
<accession>A0A1G2FWC5</accession>
<dbReference type="PIRSF" id="PIRSF000390">
    <property type="entry name" value="PLP_StrS"/>
    <property type="match status" value="1"/>
</dbReference>
<gene>
    <name evidence="2" type="ORF">A2W41_01735</name>
</gene>
<dbReference type="PANTHER" id="PTHR30244:SF34">
    <property type="entry name" value="DTDP-4-AMINO-4,6-DIDEOXYGALACTOSE TRANSAMINASE"/>
    <property type="match status" value="1"/>
</dbReference>
<dbReference type="GO" id="GO:0030170">
    <property type="term" value="F:pyridoxal phosphate binding"/>
    <property type="evidence" value="ECO:0007669"/>
    <property type="project" value="TreeGrafter"/>
</dbReference>
<evidence type="ECO:0000313" key="2">
    <source>
        <dbReference type="EMBL" id="OGZ41918.1"/>
    </source>
</evidence>
<dbReference type="SUPFAM" id="SSF53383">
    <property type="entry name" value="PLP-dependent transferases"/>
    <property type="match status" value="1"/>
</dbReference>
<evidence type="ECO:0008006" key="4">
    <source>
        <dbReference type="Google" id="ProtNLM"/>
    </source>
</evidence>
<dbReference type="Gene3D" id="3.40.640.10">
    <property type="entry name" value="Type I PLP-dependent aspartate aminotransferase-like (Major domain)"/>
    <property type="match status" value="1"/>
</dbReference>
<organism evidence="2 3">
    <name type="scientific">Candidatus Ryanbacteria bacterium RIFCSPHIGHO2_01_45_13</name>
    <dbReference type="NCBI Taxonomy" id="1802112"/>
    <lineage>
        <taxon>Bacteria</taxon>
        <taxon>Candidatus Ryaniibacteriota</taxon>
    </lineage>
</organism>